<dbReference type="STRING" id="113562.SAMN04489716_0616"/>
<sequence length="101" mass="10693">MEHRRGVGSDPMGHHRLTWTPESGIDAGGDGEVTVTDGRDSFTIPVPSGASHDPDQLIAALRHARRTALDTRAPAGPPEVTIPARLGRPLLGSTPDQGEDR</sequence>
<dbReference type="AlphaFoldDB" id="A0A1H1RL40"/>
<dbReference type="EMBL" id="LT629758">
    <property type="protein sequence ID" value="SDS36246.1"/>
    <property type="molecule type" value="Genomic_DNA"/>
</dbReference>
<dbReference type="Proteomes" id="UP000198688">
    <property type="component" value="Chromosome I"/>
</dbReference>
<evidence type="ECO:0000256" key="1">
    <source>
        <dbReference type="SAM" id="MobiDB-lite"/>
    </source>
</evidence>
<evidence type="ECO:0000313" key="2">
    <source>
        <dbReference type="EMBL" id="SDS36246.1"/>
    </source>
</evidence>
<protein>
    <submittedName>
        <fullName evidence="2">Uncharacterized protein</fullName>
    </submittedName>
</protein>
<evidence type="ECO:0000313" key="3">
    <source>
        <dbReference type="Proteomes" id="UP000198688"/>
    </source>
</evidence>
<organism evidence="2 3">
    <name type="scientific">Actinoplanes derwentensis</name>
    <dbReference type="NCBI Taxonomy" id="113562"/>
    <lineage>
        <taxon>Bacteria</taxon>
        <taxon>Bacillati</taxon>
        <taxon>Actinomycetota</taxon>
        <taxon>Actinomycetes</taxon>
        <taxon>Micromonosporales</taxon>
        <taxon>Micromonosporaceae</taxon>
        <taxon>Actinoplanes</taxon>
    </lineage>
</organism>
<name>A0A1H1RL40_9ACTN</name>
<reference evidence="2 3" key="1">
    <citation type="submission" date="2016-10" db="EMBL/GenBank/DDBJ databases">
        <authorList>
            <person name="de Groot N.N."/>
        </authorList>
    </citation>
    <scope>NUCLEOTIDE SEQUENCE [LARGE SCALE GENOMIC DNA]</scope>
    <source>
        <strain evidence="2 3">DSM 43941</strain>
    </source>
</reference>
<accession>A0A1H1RL40</accession>
<proteinExistence type="predicted"/>
<feature type="region of interest" description="Disordered" evidence="1">
    <location>
        <begin position="1"/>
        <end position="53"/>
    </location>
</feature>
<gene>
    <name evidence="2" type="ORF">SAMN04489716_0616</name>
</gene>
<feature type="region of interest" description="Disordered" evidence="1">
    <location>
        <begin position="70"/>
        <end position="101"/>
    </location>
</feature>
<keyword evidence="3" id="KW-1185">Reference proteome</keyword>